<dbReference type="RefSeq" id="WP_058614348.1">
    <property type="nucleotide sequence ID" value="NZ_LDRV01000066.1"/>
</dbReference>
<evidence type="ECO:0000256" key="2">
    <source>
        <dbReference type="SAM" id="Phobius"/>
    </source>
</evidence>
<comment type="caution">
    <text evidence="3">The sequence shown here is derived from an EMBL/GenBank/DDBJ whole genome shotgun (WGS) entry which is preliminary data.</text>
</comment>
<dbReference type="PATRIC" id="fig|2033.7.peg.2911"/>
<evidence type="ECO:0000256" key="1">
    <source>
        <dbReference type="SAM" id="MobiDB-lite"/>
    </source>
</evidence>
<dbReference type="Proteomes" id="UP000072189">
    <property type="component" value="Unassembled WGS sequence"/>
</dbReference>
<gene>
    <name evidence="3" type="ORF">RSA3_10785</name>
</gene>
<accession>A0A147F6I1</accession>
<name>A0A147F6I1_MICTE</name>
<feature type="region of interest" description="Disordered" evidence="1">
    <location>
        <begin position="61"/>
        <end position="91"/>
    </location>
</feature>
<feature type="transmembrane region" description="Helical" evidence="2">
    <location>
        <begin position="32"/>
        <end position="53"/>
    </location>
</feature>
<organism evidence="3 4">
    <name type="scientific">Microbacterium testaceum</name>
    <name type="common">Aureobacterium testaceum</name>
    <name type="synonym">Brevibacterium testaceum</name>
    <dbReference type="NCBI Taxonomy" id="2033"/>
    <lineage>
        <taxon>Bacteria</taxon>
        <taxon>Bacillati</taxon>
        <taxon>Actinomycetota</taxon>
        <taxon>Actinomycetes</taxon>
        <taxon>Micrococcales</taxon>
        <taxon>Microbacteriaceae</taxon>
        <taxon>Microbacterium</taxon>
    </lineage>
</organism>
<keyword evidence="2" id="KW-0472">Membrane</keyword>
<feature type="compositionally biased region" description="Low complexity" evidence="1">
    <location>
        <begin position="61"/>
        <end position="75"/>
    </location>
</feature>
<sequence>MNDQLTPEERAVMRARLVGGARDIKPVGAHRGAVIAGSIAAALVIAIAGGVAATTTLSAPEIATTPSPAPTESTPTPSPTSTPEPIVTPTQAAPTTPVLAFGGDCSAVLSESAVSALVGVPMEFSPGLPVWDATFLGGVSCQWRAQDTSQWQALNVTVLPWSLVPEAVRARAGVTPSCEGGPCDYSQRFGDAWVVVNADDADIAVRAAAEIGPRAAASPGTERQLPSGAWKLTDCQEQLADAVSGALGRDDLGPIGTDNVPMGQEWDVLTASGFADWCSFAPVTYDEVTPPGLRIGIAAGARFDASEVEAFGGTPVEVDGAQQAWVIEESSLKALRLVADAPGGLIDVTASNLTEEQVRTVAAAVLAALG</sequence>
<evidence type="ECO:0000313" key="3">
    <source>
        <dbReference type="EMBL" id="KTS11198.1"/>
    </source>
</evidence>
<keyword evidence="2" id="KW-0812">Transmembrane</keyword>
<keyword evidence="2" id="KW-1133">Transmembrane helix</keyword>
<evidence type="ECO:0000313" key="4">
    <source>
        <dbReference type="Proteomes" id="UP000072189"/>
    </source>
</evidence>
<reference evidence="3 4" key="1">
    <citation type="journal article" date="2016" name="Front. Microbiol.">
        <title>Genomic Resource of Rice Seed Associated Bacteria.</title>
        <authorList>
            <person name="Midha S."/>
            <person name="Bansal K."/>
            <person name="Sharma S."/>
            <person name="Kumar N."/>
            <person name="Patil P.P."/>
            <person name="Chaudhry V."/>
            <person name="Patil P.B."/>
        </authorList>
    </citation>
    <scope>NUCLEOTIDE SEQUENCE [LARGE SCALE GENOMIC DNA]</scope>
    <source>
        <strain evidence="3 4">RSA3</strain>
    </source>
</reference>
<dbReference type="EMBL" id="LDRV01000066">
    <property type="protein sequence ID" value="KTS11198.1"/>
    <property type="molecule type" value="Genomic_DNA"/>
</dbReference>
<proteinExistence type="predicted"/>
<protein>
    <submittedName>
        <fullName evidence="3">Uncharacterized protein</fullName>
    </submittedName>
</protein>
<dbReference type="AlphaFoldDB" id="A0A147F6I1"/>